<feature type="compositionally biased region" description="Polar residues" evidence="1">
    <location>
        <begin position="398"/>
        <end position="412"/>
    </location>
</feature>
<evidence type="ECO:0008006" key="4">
    <source>
        <dbReference type="Google" id="ProtNLM"/>
    </source>
</evidence>
<gene>
    <name evidence="2" type="ORF">IMSHALPRED_009097</name>
</gene>
<dbReference type="Proteomes" id="UP000664534">
    <property type="component" value="Unassembled WGS sequence"/>
</dbReference>
<dbReference type="PANTHER" id="PTHR12931:SF15">
    <property type="entry name" value="UBIQUITIN THIOESTERASE OTUBAIN-LIKE"/>
    <property type="match status" value="1"/>
</dbReference>
<dbReference type="GO" id="GO:0043130">
    <property type="term" value="F:ubiquitin binding"/>
    <property type="evidence" value="ECO:0007669"/>
    <property type="project" value="TreeGrafter"/>
</dbReference>
<organism evidence="2 3">
    <name type="scientific">Imshaugia aleurites</name>
    <dbReference type="NCBI Taxonomy" id="172621"/>
    <lineage>
        <taxon>Eukaryota</taxon>
        <taxon>Fungi</taxon>
        <taxon>Dikarya</taxon>
        <taxon>Ascomycota</taxon>
        <taxon>Pezizomycotina</taxon>
        <taxon>Lecanoromycetes</taxon>
        <taxon>OSLEUM clade</taxon>
        <taxon>Lecanoromycetidae</taxon>
        <taxon>Lecanorales</taxon>
        <taxon>Lecanorineae</taxon>
        <taxon>Parmeliaceae</taxon>
        <taxon>Imshaugia</taxon>
    </lineage>
</organism>
<dbReference type="Gene3D" id="1.20.1300.20">
    <property type="entry name" value="Peptidase C65 Otubain, subdomain 2"/>
    <property type="match status" value="1"/>
</dbReference>
<dbReference type="OrthoDB" id="18915at2759"/>
<sequence length="504" mass="55556">MMASEQELAEMERMSSDWRPDAPGPLVGRQQSTSALVAEYAQADPVYVNKTKVYTQNARMKMSKQTTLTFIRHFLNYILITARSGAMATVGGEVCSPVLHISLCATRLRGPQALAFGYFETLLRLGDASKMLEEAARFRAFEALMHAVGIPDLYEDFIGPTADLLEQQAATLPNHDGGAAVLAIFNDDASSSQLTYSFKLITSAWMKSNAESYAGFLPDMDVHTYCARNIEPFSIELDHVGLQALATAIINEAGMAIEVLYLDRSAGDEVTPHRLPVLDANGNERKGGPTIRLLYRPGHYDLLYKTEDVAEMSRHILSNPEIRLVSDPQIAVSSNNERYSQIGHLDILADIPGFSSSMFHVPFTPTSTEPYQSKVETFSSAPLTMTSATPTYPAYQSKGESTFSSTPRTKTPATPVYPPYQTTKVETFSSATRTTTPSTPLYPSVDPAVKEEHSPKAATNSPMSPAPKELPIQADFRPRTKQQRKYDKRFKGQGEPIPSDFLKE</sequence>
<feature type="compositionally biased region" description="Basic residues" evidence="1">
    <location>
        <begin position="479"/>
        <end position="488"/>
    </location>
</feature>
<feature type="compositionally biased region" description="Low complexity" evidence="1">
    <location>
        <begin position="427"/>
        <end position="444"/>
    </location>
</feature>
<dbReference type="Pfam" id="PF10275">
    <property type="entry name" value="Peptidase_C65"/>
    <property type="match status" value="1"/>
</dbReference>
<dbReference type="EMBL" id="CAJPDT010000069">
    <property type="protein sequence ID" value="CAF9933222.1"/>
    <property type="molecule type" value="Genomic_DNA"/>
</dbReference>
<comment type="caution">
    <text evidence="2">The sequence shown here is derived from an EMBL/GenBank/DDBJ whole genome shotgun (WGS) entry which is preliminary data.</text>
</comment>
<dbReference type="InterPro" id="IPR038765">
    <property type="entry name" value="Papain-like_cys_pep_sf"/>
</dbReference>
<dbReference type="GO" id="GO:0004843">
    <property type="term" value="F:cysteine-type deubiquitinase activity"/>
    <property type="evidence" value="ECO:0007669"/>
    <property type="project" value="TreeGrafter"/>
</dbReference>
<evidence type="ECO:0000313" key="2">
    <source>
        <dbReference type="EMBL" id="CAF9933222.1"/>
    </source>
</evidence>
<dbReference type="CDD" id="cd22749">
    <property type="entry name" value="Otubain_C65"/>
    <property type="match status" value="1"/>
</dbReference>
<proteinExistence type="predicted"/>
<name>A0A8H3FY90_9LECA</name>
<feature type="region of interest" description="Disordered" evidence="1">
    <location>
        <begin position="392"/>
        <end position="504"/>
    </location>
</feature>
<dbReference type="InterPro" id="IPR042467">
    <property type="entry name" value="Peptidase_C65_otubain_sub2"/>
</dbReference>
<feature type="compositionally biased region" description="Basic and acidic residues" evidence="1">
    <location>
        <begin position="10"/>
        <end position="20"/>
    </location>
</feature>
<dbReference type="PANTHER" id="PTHR12931">
    <property type="entry name" value="UBIQUITIN THIOLESTERASE PROTEIN OTUB"/>
    <property type="match status" value="1"/>
</dbReference>
<keyword evidence="3" id="KW-1185">Reference proteome</keyword>
<dbReference type="SUPFAM" id="SSF54001">
    <property type="entry name" value="Cysteine proteinases"/>
    <property type="match status" value="1"/>
</dbReference>
<dbReference type="AlphaFoldDB" id="A0A8H3FY90"/>
<feature type="region of interest" description="Disordered" evidence="1">
    <location>
        <begin position="1"/>
        <end position="25"/>
    </location>
</feature>
<reference evidence="2" key="1">
    <citation type="submission" date="2021-03" db="EMBL/GenBank/DDBJ databases">
        <authorList>
            <person name="Tagirdzhanova G."/>
        </authorList>
    </citation>
    <scope>NUCLEOTIDE SEQUENCE</scope>
</reference>
<evidence type="ECO:0000313" key="3">
    <source>
        <dbReference type="Proteomes" id="UP000664534"/>
    </source>
</evidence>
<evidence type="ECO:0000256" key="1">
    <source>
        <dbReference type="SAM" id="MobiDB-lite"/>
    </source>
</evidence>
<accession>A0A8H3FY90</accession>
<dbReference type="GO" id="GO:0005634">
    <property type="term" value="C:nucleus"/>
    <property type="evidence" value="ECO:0007669"/>
    <property type="project" value="TreeGrafter"/>
</dbReference>
<dbReference type="InterPro" id="IPR019400">
    <property type="entry name" value="Peptidase_C65_otubain"/>
</dbReference>
<dbReference type="GO" id="GO:0071108">
    <property type="term" value="P:protein K48-linked deubiquitination"/>
    <property type="evidence" value="ECO:0007669"/>
    <property type="project" value="TreeGrafter"/>
</dbReference>
<protein>
    <recommendedName>
        <fullName evidence="4">Ubiquitinyl hydrolase 1</fullName>
    </recommendedName>
</protein>